<evidence type="ECO:0000313" key="1">
    <source>
        <dbReference type="EMBL" id="KAL1245635.1"/>
    </source>
</evidence>
<reference evidence="1 2" key="1">
    <citation type="submission" date="2024-07" db="EMBL/GenBank/DDBJ databases">
        <title>Enhanced genomic and transcriptomic resources for Trichinella pseudospiralis and T. spiralis underpin the discovery of pronounced molecular differences between stages and species.</title>
        <authorList>
            <person name="Pasi K.K."/>
            <person name="La Rosa G."/>
            <person name="Gomez-Morales M.A."/>
            <person name="Tosini F."/>
            <person name="Sumanam S."/>
            <person name="Young N.D."/>
            <person name="Chang B.C."/>
            <person name="Robin G.B."/>
        </authorList>
    </citation>
    <scope>NUCLEOTIDE SEQUENCE [LARGE SCALE GENOMIC DNA]</scope>
    <source>
        <strain evidence="1">ISS534</strain>
    </source>
</reference>
<comment type="caution">
    <text evidence="1">The sequence shown here is derived from an EMBL/GenBank/DDBJ whole genome shotgun (WGS) entry which is preliminary data.</text>
</comment>
<dbReference type="EMBL" id="JBEUSY010000078">
    <property type="protein sequence ID" value="KAL1245635.1"/>
    <property type="molecule type" value="Genomic_DNA"/>
</dbReference>
<sequence length="68" mass="8448">MACQRSLSQTMQYFLFLRNFKRLFVIDLEFDTSEQLFIIRKEFKEWSKENVKTRTARSRTREGKRYDE</sequence>
<accession>A0ABR3KZN6</accession>
<gene>
    <name evidence="1" type="ORF">TSPI_01511</name>
</gene>
<evidence type="ECO:0000313" key="2">
    <source>
        <dbReference type="Proteomes" id="UP001558632"/>
    </source>
</evidence>
<proteinExistence type="predicted"/>
<organism evidence="1 2">
    <name type="scientific">Trichinella spiralis</name>
    <name type="common">Trichina worm</name>
    <dbReference type="NCBI Taxonomy" id="6334"/>
    <lineage>
        <taxon>Eukaryota</taxon>
        <taxon>Metazoa</taxon>
        <taxon>Ecdysozoa</taxon>
        <taxon>Nematoda</taxon>
        <taxon>Enoplea</taxon>
        <taxon>Dorylaimia</taxon>
        <taxon>Trichinellida</taxon>
        <taxon>Trichinellidae</taxon>
        <taxon>Trichinella</taxon>
    </lineage>
</organism>
<keyword evidence="2" id="KW-1185">Reference proteome</keyword>
<name>A0ABR3KZN6_TRISP</name>
<protein>
    <submittedName>
        <fullName evidence="1">Zinc finger CCHC domain-containing protein</fullName>
    </submittedName>
</protein>
<dbReference type="Proteomes" id="UP001558632">
    <property type="component" value="Unassembled WGS sequence"/>
</dbReference>